<dbReference type="OrthoDB" id="10357488at2759"/>
<keyword evidence="2" id="KW-1185">Reference proteome</keyword>
<sequence length="43" mass="5172">MHTLLMIEDMQPSMQNLLRRKVVNPRIWSSLDSNIYEKIRVTN</sequence>
<reference evidence="1 2" key="1">
    <citation type="journal article" date="2019" name="Genome Biol. Evol.">
        <title>Insights into the evolution of the New World diploid cottons (Gossypium, subgenus Houzingenia) based on genome sequencing.</title>
        <authorList>
            <person name="Grover C.E."/>
            <person name="Arick M.A. 2nd"/>
            <person name="Thrash A."/>
            <person name="Conover J.L."/>
            <person name="Sanders W.S."/>
            <person name="Peterson D.G."/>
            <person name="Frelichowski J.E."/>
            <person name="Scheffler J.A."/>
            <person name="Scheffler B.E."/>
            <person name="Wendel J.F."/>
        </authorList>
    </citation>
    <scope>NUCLEOTIDE SEQUENCE [LARGE SCALE GENOMIC DNA]</scope>
    <source>
        <strain evidence="1">5</strain>
        <tissue evidence="1">Leaf</tissue>
    </source>
</reference>
<gene>
    <name evidence="1" type="ORF">Gogos_000583</name>
</gene>
<comment type="caution">
    <text evidence="1">The sequence shown here is derived from an EMBL/GenBank/DDBJ whole genome shotgun (WGS) entry which is preliminary data.</text>
</comment>
<organism evidence="1 2">
    <name type="scientific">Gossypium gossypioides</name>
    <name type="common">Mexican cotton</name>
    <name type="synonym">Selera gossypioides</name>
    <dbReference type="NCBI Taxonomy" id="34282"/>
    <lineage>
        <taxon>Eukaryota</taxon>
        <taxon>Viridiplantae</taxon>
        <taxon>Streptophyta</taxon>
        <taxon>Embryophyta</taxon>
        <taxon>Tracheophyta</taxon>
        <taxon>Spermatophyta</taxon>
        <taxon>Magnoliopsida</taxon>
        <taxon>eudicotyledons</taxon>
        <taxon>Gunneridae</taxon>
        <taxon>Pentapetalae</taxon>
        <taxon>rosids</taxon>
        <taxon>malvids</taxon>
        <taxon>Malvales</taxon>
        <taxon>Malvaceae</taxon>
        <taxon>Malvoideae</taxon>
        <taxon>Gossypium</taxon>
    </lineage>
</organism>
<protein>
    <submittedName>
        <fullName evidence="1">Uncharacterized protein</fullName>
    </submittedName>
</protein>
<proteinExistence type="predicted"/>
<evidence type="ECO:0000313" key="2">
    <source>
        <dbReference type="Proteomes" id="UP000593579"/>
    </source>
</evidence>
<dbReference type="Proteomes" id="UP000593579">
    <property type="component" value="Unassembled WGS sequence"/>
</dbReference>
<evidence type="ECO:0000313" key="1">
    <source>
        <dbReference type="EMBL" id="MBA0751675.1"/>
    </source>
</evidence>
<dbReference type="AlphaFoldDB" id="A0A7J9CTW4"/>
<name>A0A7J9CTW4_GOSGO</name>
<accession>A0A7J9CTW4</accession>
<dbReference type="EMBL" id="JABEZY010000013">
    <property type="protein sequence ID" value="MBA0751675.1"/>
    <property type="molecule type" value="Genomic_DNA"/>
</dbReference>